<dbReference type="GO" id="GO:0016779">
    <property type="term" value="F:nucleotidyltransferase activity"/>
    <property type="evidence" value="ECO:0007669"/>
    <property type="project" value="UniProtKB-KW"/>
</dbReference>
<keyword evidence="1" id="KW-0808">Transferase</keyword>
<accession>A0ABV1MWF6</accession>
<dbReference type="EC" id="2.7.7.-" evidence="1"/>
<name>A0ABV1MWF6_9BACI</name>
<protein>
    <submittedName>
        <fullName evidence="1">Acylneuraminate cytidylyltransferase family protein</fullName>
        <ecNumber evidence="1">2.7.7.-</ecNumber>
    </submittedName>
</protein>
<evidence type="ECO:0000313" key="1">
    <source>
        <dbReference type="EMBL" id="MEQ6356845.1"/>
    </source>
</evidence>
<keyword evidence="2" id="KW-1185">Reference proteome</keyword>
<dbReference type="PANTHER" id="PTHR21485">
    <property type="entry name" value="HAD SUPERFAMILY MEMBERS CMAS AND KDSC"/>
    <property type="match status" value="1"/>
</dbReference>
<comment type="caution">
    <text evidence="1">The sequence shown here is derived from an EMBL/GenBank/DDBJ whole genome shotgun (WGS) entry which is preliminary data.</text>
</comment>
<organism evidence="1 2">
    <name type="scientific">Lysinibacillus zambalensis</name>
    <dbReference type="NCBI Taxonomy" id="3160866"/>
    <lineage>
        <taxon>Bacteria</taxon>
        <taxon>Bacillati</taxon>
        <taxon>Bacillota</taxon>
        <taxon>Bacilli</taxon>
        <taxon>Bacillales</taxon>
        <taxon>Bacillaceae</taxon>
        <taxon>Lysinibacillus</taxon>
    </lineage>
</organism>
<dbReference type="InterPro" id="IPR029044">
    <property type="entry name" value="Nucleotide-diphossugar_trans"/>
</dbReference>
<dbReference type="SUPFAM" id="SSF53448">
    <property type="entry name" value="Nucleotide-diphospho-sugar transferases"/>
    <property type="match status" value="1"/>
</dbReference>
<sequence length="240" mass="27548">MIEDKRILAIVPARGGSKGIKNKNITAVKNKPLIAYTLEEAKLSKYIDSIYVSTDNEAIAKICSEHGVKVNELRPKELATDEAKTIDTVLYTIELLKEKGQVFDYVILLQPTQPLRRFFHIDEAIELIYSRNEESLVSVNKVEDHPILIRKLNKDGTLSNLLDFNSTVRRQDFENFYVVNGAIYINKINNSLNKFTSLNDNKLAYLMDRKYHLDIDEPADLKKFESFVLNDYIFKGSVIN</sequence>
<dbReference type="Gene3D" id="3.90.550.10">
    <property type="entry name" value="Spore Coat Polysaccharide Biosynthesis Protein SpsA, Chain A"/>
    <property type="match status" value="1"/>
</dbReference>
<dbReference type="RefSeq" id="WP_349661246.1">
    <property type="nucleotide sequence ID" value="NZ_JBEGDG010000018.1"/>
</dbReference>
<dbReference type="Pfam" id="PF02348">
    <property type="entry name" value="CTP_transf_3"/>
    <property type="match status" value="1"/>
</dbReference>
<dbReference type="EMBL" id="JBEGDG010000018">
    <property type="protein sequence ID" value="MEQ6356845.1"/>
    <property type="molecule type" value="Genomic_DNA"/>
</dbReference>
<proteinExistence type="predicted"/>
<dbReference type="Proteomes" id="UP001478862">
    <property type="component" value="Unassembled WGS sequence"/>
</dbReference>
<dbReference type="InterPro" id="IPR003329">
    <property type="entry name" value="Cytidylyl_trans"/>
</dbReference>
<reference evidence="1 2" key="1">
    <citation type="submission" date="2024-06" db="EMBL/GenBank/DDBJ databases">
        <title>Lysinibacillus zambalefons sp. nov., a Novel Firmicute Isolated from the Poon Bato Zambales Hyperalkaline Spring.</title>
        <authorList>
            <person name="Aja J.A."/>
            <person name="Lazaro J.E.H."/>
            <person name="Llorin L.D."/>
            <person name="Lim K.R."/>
            <person name="Teodosio J."/>
            <person name="Dalisay D.S."/>
        </authorList>
    </citation>
    <scope>NUCLEOTIDE SEQUENCE [LARGE SCALE GENOMIC DNA]</scope>
    <source>
        <strain evidence="1 2">M3</strain>
    </source>
</reference>
<dbReference type="InterPro" id="IPR050793">
    <property type="entry name" value="CMP-NeuNAc_synthase"/>
</dbReference>
<dbReference type="PANTHER" id="PTHR21485:SF6">
    <property type="entry name" value="N-ACYLNEURAMINATE CYTIDYLYLTRANSFERASE-RELATED"/>
    <property type="match status" value="1"/>
</dbReference>
<dbReference type="CDD" id="cd02513">
    <property type="entry name" value="CMP-NeuAc_Synthase"/>
    <property type="match status" value="1"/>
</dbReference>
<gene>
    <name evidence="1" type="ORF">ABNX05_19635</name>
</gene>
<keyword evidence="1" id="KW-0548">Nucleotidyltransferase</keyword>
<evidence type="ECO:0000313" key="2">
    <source>
        <dbReference type="Proteomes" id="UP001478862"/>
    </source>
</evidence>